<dbReference type="EMBL" id="MK249188">
    <property type="protein sequence ID" value="QCQ84906.1"/>
    <property type="molecule type" value="Genomic_DNA"/>
</dbReference>
<name>A0A4P8PLT7_9VIRU</name>
<proteinExistence type="predicted"/>
<sequence length="249" mass="26624">MGMMDFLTNPMSSLLGSVVGAGASMFNQDKTNEMQQQMMQQQNSFQERMSSTAYQRASTDMQAAGLNPMMMFGGGSAASSPTGAAPSASVKAPGSGIDSSTFERALSSATQQRVADKTIDNLVDQNAKIKAETLTEDARFLSESQRSRLLKGQTANVAADTDKTRAVIPVIANQAITAKNESDISPGVRKLLDQSGYGGRKVDEILSPVGDMVSSAKGVKSMRPQRSTVERATSKSKSGDSSFEERWHY</sequence>
<organism evidence="2">
    <name type="scientific">Blackfly microvirus SF02</name>
    <dbReference type="NCBI Taxonomy" id="2576452"/>
    <lineage>
        <taxon>Viruses</taxon>
        <taxon>Monodnaviria</taxon>
        <taxon>Sangervirae</taxon>
        <taxon>Phixviricota</taxon>
        <taxon>Malgrandaviricetes</taxon>
        <taxon>Petitvirales</taxon>
        <taxon>Microviridae</taxon>
        <taxon>Microvirus</taxon>
    </lineage>
</organism>
<feature type="compositionally biased region" description="Low complexity" evidence="1">
    <location>
        <begin position="77"/>
        <end position="89"/>
    </location>
</feature>
<feature type="region of interest" description="Disordered" evidence="1">
    <location>
        <begin position="213"/>
        <end position="249"/>
    </location>
</feature>
<evidence type="ECO:0000313" key="2">
    <source>
        <dbReference type="EMBL" id="QCQ84906.1"/>
    </source>
</evidence>
<reference evidence="2" key="1">
    <citation type="submission" date="2018-12" db="EMBL/GenBank/DDBJ databases">
        <title>Singled stranded DNA viruses identified in blackflies (Austrosimulium ungulatum) sampled in New Zealand.</title>
        <authorList>
            <person name="Kraberger S."/>
            <person name="Fontenele R.S."/>
            <person name="Schmidlin K."/>
            <person name="Walters M."/>
            <person name="Varsani A."/>
        </authorList>
    </citation>
    <scope>NUCLEOTIDE SEQUENCE [LARGE SCALE GENOMIC DNA]</scope>
    <source>
        <strain evidence="2">122</strain>
    </source>
</reference>
<accession>A0A4P8PLT7</accession>
<evidence type="ECO:0000256" key="1">
    <source>
        <dbReference type="SAM" id="MobiDB-lite"/>
    </source>
</evidence>
<dbReference type="Proteomes" id="UP000323444">
    <property type="component" value="Segment"/>
</dbReference>
<protein>
    <submittedName>
        <fullName evidence="2">DNA pilot protein</fullName>
    </submittedName>
</protein>
<feature type="region of interest" description="Disordered" evidence="1">
    <location>
        <begin position="76"/>
        <end position="96"/>
    </location>
</feature>